<feature type="region of interest" description="Disordered" evidence="1">
    <location>
        <begin position="52"/>
        <end position="73"/>
    </location>
</feature>
<evidence type="ECO:0000313" key="2">
    <source>
        <dbReference type="EMBL" id="CAI2362341.1"/>
    </source>
</evidence>
<dbReference type="Proteomes" id="UP001295684">
    <property type="component" value="Unassembled WGS sequence"/>
</dbReference>
<sequence length="231" mass="27053">MSIQDHRPNEIRNEIFRKSLARLSSPLEKKPFRKGSVRYNFRDRPWGVKSQQDLRRFSRESSSSRSSGGFGKNKERLESLLNVKKVQARPFSIESYFRQARSTTRNFGAMTSQTKAWTTIPQKVFQNQGYLPRNAQSPRYSKAGFISRFGNVKNAFTVQNKSPRSRQKENFGDGLRKKKKMYKQILSKRTDKVCRTSRKYIKSVQKRKPPKQIKLKQTTKPLNRQVLTTNL</sequence>
<organism evidence="2 3">
    <name type="scientific">Euplotes crassus</name>
    <dbReference type="NCBI Taxonomy" id="5936"/>
    <lineage>
        <taxon>Eukaryota</taxon>
        <taxon>Sar</taxon>
        <taxon>Alveolata</taxon>
        <taxon>Ciliophora</taxon>
        <taxon>Intramacronucleata</taxon>
        <taxon>Spirotrichea</taxon>
        <taxon>Hypotrichia</taxon>
        <taxon>Euplotida</taxon>
        <taxon>Euplotidae</taxon>
        <taxon>Moneuplotes</taxon>
    </lineage>
</organism>
<evidence type="ECO:0000256" key="1">
    <source>
        <dbReference type="SAM" id="MobiDB-lite"/>
    </source>
</evidence>
<dbReference type="AlphaFoldDB" id="A0AAD1X971"/>
<reference evidence="2" key="1">
    <citation type="submission" date="2023-07" db="EMBL/GenBank/DDBJ databases">
        <authorList>
            <consortium name="AG Swart"/>
            <person name="Singh M."/>
            <person name="Singh A."/>
            <person name="Seah K."/>
            <person name="Emmerich C."/>
        </authorList>
    </citation>
    <scope>NUCLEOTIDE SEQUENCE</scope>
    <source>
        <strain evidence="2">DP1</strain>
    </source>
</reference>
<gene>
    <name evidence="2" type="ORF">ECRASSUSDP1_LOCUS3663</name>
</gene>
<accession>A0AAD1X971</accession>
<dbReference type="EMBL" id="CAMPGE010003506">
    <property type="protein sequence ID" value="CAI2362341.1"/>
    <property type="molecule type" value="Genomic_DNA"/>
</dbReference>
<protein>
    <submittedName>
        <fullName evidence="2">Uncharacterized protein</fullName>
    </submittedName>
</protein>
<proteinExistence type="predicted"/>
<name>A0AAD1X971_EUPCR</name>
<comment type="caution">
    <text evidence="2">The sequence shown here is derived from an EMBL/GenBank/DDBJ whole genome shotgun (WGS) entry which is preliminary data.</text>
</comment>
<keyword evidence="3" id="KW-1185">Reference proteome</keyword>
<evidence type="ECO:0000313" key="3">
    <source>
        <dbReference type="Proteomes" id="UP001295684"/>
    </source>
</evidence>